<name>A0ABR7EZI7_9FIRM</name>
<dbReference type="PANTHER" id="PTHR30231">
    <property type="entry name" value="DNA POLYMERASE III SUBUNIT EPSILON"/>
    <property type="match status" value="1"/>
</dbReference>
<evidence type="ECO:0000259" key="1">
    <source>
        <dbReference type="SMART" id="SM00479"/>
    </source>
</evidence>
<dbReference type="EMBL" id="JACOOZ010000001">
    <property type="protein sequence ID" value="MBC5666757.1"/>
    <property type="molecule type" value="Genomic_DNA"/>
</dbReference>
<evidence type="ECO:0000313" key="2">
    <source>
        <dbReference type="EMBL" id="MBC5666757.1"/>
    </source>
</evidence>
<dbReference type="PANTHER" id="PTHR30231:SF41">
    <property type="entry name" value="DNA POLYMERASE III SUBUNIT EPSILON"/>
    <property type="match status" value="1"/>
</dbReference>
<sequence>MIRDYVCVDIETTGTNVGYSKILEIGAVKVRNGKKIDVFSELINPEIPVPGYITDLTGITNDMVYGKRGIEEILPEFIDFAGDDILLGHNIRFDYSFLKQGAIDLKLDFDKKGMDTLKIARKVLPDLESRALDYLCTYYGIKDENHHRAFNDAEVTAKLFEILMEQYGGKYPEMFEPFDFKFKVKKIQPITDKQKKYLTDLMKYHNIQPDFNIDSLTKSEASKKIDKIISEKGKILY</sequence>
<protein>
    <submittedName>
        <fullName evidence="2">3'-5' exoribonuclease</fullName>
    </submittedName>
</protein>
<dbReference type="InterPro" id="IPR012337">
    <property type="entry name" value="RNaseH-like_sf"/>
</dbReference>
<dbReference type="CDD" id="cd06127">
    <property type="entry name" value="DEDDh"/>
    <property type="match status" value="1"/>
</dbReference>
<comment type="caution">
    <text evidence="2">The sequence shown here is derived from an EMBL/GenBank/DDBJ whole genome shotgun (WGS) entry which is preliminary data.</text>
</comment>
<dbReference type="Gene3D" id="1.20.5.140">
    <property type="match status" value="1"/>
</dbReference>
<gene>
    <name evidence="2" type="ORF">H8S00_01935</name>
</gene>
<evidence type="ECO:0000313" key="3">
    <source>
        <dbReference type="Proteomes" id="UP000597877"/>
    </source>
</evidence>
<dbReference type="SMART" id="SM00479">
    <property type="entry name" value="EXOIII"/>
    <property type="match status" value="1"/>
</dbReference>
<dbReference type="InterPro" id="IPR013520">
    <property type="entry name" value="Ribonucl_H"/>
</dbReference>
<keyword evidence="3" id="KW-1185">Reference proteome</keyword>
<dbReference type="Pfam" id="PF00929">
    <property type="entry name" value="RNase_T"/>
    <property type="match status" value="1"/>
</dbReference>
<proteinExistence type="predicted"/>
<dbReference type="InterPro" id="IPR006054">
    <property type="entry name" value="DnaQ"/>
</dbReference>
<dbReference type="NCBIfam" id="TIGR00573">
    <property type="entry name" value="dnaq"/>
    <property type="match status" value="1"/>
</dbReference>
<accession>A0ABR7EZI7</accession>
<organism evidence="2 3">
    <name type="scientific">Eubacterium segne</name>
    <dbReference type="NCBI Taxonomy" id="2763045"/>
    <lineage>
        <taxon>Bacteria</taxon>
        <taxon>Bacillati</taxon>
        <taxon>Bacillota</taxon>
        <taxon>Clostridia</taxon>
        <taxon>Eubacteriales</taxon>
        <taxon>Eubacteriaceae</taxon>
        <taxon>Eubacterium</taxon>
    </lineage>
</organism>
<reference evidence="2 3" key="1">
    <citation type="submission" date="2020-08" db="EMBL/GenBank/DDBJ databases">
        <title>Genome public.</title>
        <authorList>
            <person name="Liu C."/>
            <person name="Sun Q."/>
        </authorList>
    </citation>
    <scope>NUCLEOTIDE SEQUENCE [LARGE SCALE GENOMIC DNA]</scope>
    <source>
        <strain evidence="2 3">BX4</strain>
    </source>
</reference>
<dbReference type="RefSeq" id="WP_186839893.1">
    <property type="nucleotide sequence ID" value="NZ_JACOOZ010000001.1"/>
</dbReference>
<feature type="domain" description="Exonuclease" evidence="1">
    <location>
        <begin position="4"/>
        <end position="169"/>
    </location>
</feature>
<dbReference type="Gene3D" id="3.30.420.10">
    <property type="entry name" value="Ribonuclease H-like superfamily/Ribonuclease H"/>
    <property type="match status" value="1"/>
</dbReference>
<dbReference type="SUPFAM" id="SSF53098">
    <property type="entry name" value="Ribonuclease H-like"/>
    <property type="match status" value="1"/>
</dbReference>
<dbReference type="InterPro" id="IPR036397">
    <property type="entry name" value="RNaseH_sf"/>
</dbReference>
<dbReference type="Proteomes" id="UP000597877">
    <property type="component" value="Unassembled WGS sequence"/>
</dbReference>